<dbReference type="EMBL" id="JANBUO010000400">
    <property type="protein sequence ID" value="KAJ2804453.1"/>
    <property type="molecule type" value="Genomic_DNA"/>
</dbReference>
<protein>
    <recommendedName>
        <fullName evidence="2">NADP-dependent oxidoreductase domain-containing protein</fullName>
    </recommendedName>
</protein>
<dbReference type="OrthoDB" id="48988at2759"/>
<comment type="caution">
    <text evidence="3">The sequence shown here is derived from an EMBL/GenBank/DDBJ whole genome shotgun (WGS) entry which is preliminary data.</text>
</comment>
<keyword evidence="1" id="KW-0560">Oxidoreductase</keyword>
<dbReference type="PANTHER" id="PTHR43625:SF40">
    <property type="entry name" value="ALDO-KETO REDUCTASE YAKC [NADP(+)]"/>
    <property type="match status" value="1"/>
</dbReference>
<dbReference type="Pfam" id="PF00248">
    <property type="entry name" value="Aldo_ket_red"/>
    <property type="match status" value="1"/>
</dbReference>
<dbReference type="SUPFAM" id="SSF51430">
    <property type="entry name" value="NAD(P)-linked oxidoreductase"/>
    <property type="match status" value="1"/>
</dbReference>
<evidence type="ECO:0000313" key="3">
    <source>
        <dbReference type="EMBL" id="KAJ2804453.1"/>
    </source>
</evidence>
<gene>
    <name evidence="3" type="ORF">H4R20_002505</name>
</gene>
<proteinExistence type="predicted"/>
<accession>A0A9W8HZV3</accession>
<dbReference type="Gene3D" id="3.20.20.100">
    <property type="entry name" value="NADP-dependent oxidoreductase domain"/>
    <property type="match status" value="1"/>
</dbReference>
<keyword evidence="4" id="KW-1185">Reference proteome</keyword>
<dbReference type="PROSITE" id="PS00062">
    <property type="entry name" value="ALDOKETO_REDUCTASE_2"/>
    <property type="match status" value="1"/>
</dbReference>
<dbReference type="GO" id="GO:0005737">
    <property type="term" value="C:cytoplasm"/>
    <property type="evidence" value="ECO:0007669"/>
    <property type="project" value="TreeGrafter"/>
</dbReference>
<evidence type="ECO:0000313" key="4">
    <source>
        <dbReference type="Proteomes" id="UP001140094"/>
    </source>
</evidence>
<dbReference type="InterPro" id="IPR036812">
    <property type="entry name" value="NAD(P)_OxRdtase_dom_sf"/>
</dbReference>
<reference evidence="3" key="1">
    <citation type="submission" date="2022-07" db="EMBL/GenBank/DDBJ databases">
        <title>Phylogenomic reconstructions and comparative analyses of Kickxellomycotina fungi.</title>
        <authorList>
            <person name="Reynolds N.K."/>
            <person name="Stajich J.E."/>
            <person name="Barry K."/>
            <person name="Grigoriev I.V."/>
            <person name="Crous P."/>
            <person name="Smith M.E."/>
        </authorList>
    </citation>
    <scope>NUCLEOTIDE SEQUENCE</scope>
    <source>
        <strain evidence="3">NRRL 1565</strain>
    </source>
</reference>
<organism evidence="3 4">
    <name type="scientific">Coemansia guatemalensis</name>
    <dbReference type="NCBI Taxonomy" id="2761395"/>
    <lineage>
        <taxon>Eukaryota</taxon>
        <taxon>Fungi</taxon>
        <taxon>Fungi incertae sedis</taxon>
        <taxon>Zoopagomycota</taxon>
        <taxon>Kickxellomycotina</taxon>
        <taxon>Kickxellomycetes</taxon>
        <taxon>Kickxellales</taxon>
        <taxon>Kickxellaceae</taxon>
        <taxon>Coemansia</taxon>
    </lineage>
</organism>
<dbReference type="PANTHER" id="PTHR43625">
    <property type="entry name" value="AFLATOXIN B1 ALDEHYDE REDUCTASE"/>
    <property type="match status" value="1"/>
</dbReference>
<evidence type="ECO:0000259" key="2">
    <source>
        <dbReference type="Pfam" id="PF00248"/>
    </source>
</evidence>
<dbReference type="PRINTS" id="PR00069">
    <property type="entry name" value="ALDKETRDTASE"/>
</dbReference>
<dbReference type="InterPro" id="IPR018170">
    <property type="entry name" value="Aldo/ket_reductase_CS"/>
</dbReference>
<evidence type="ECO:0000256" key="1">
    <source>
        <dbReference type="ARBA" id="ARBA00023002"/>
    </source>
</evidence>
<dbReference type="Proteomes" id="UP001140094">
    <property type="component" value="Unassembled WGS sequence"/>
</dbReference>
<dbReference type="AlphaFoldDB" id="A0A9W8HZV3"/>
<dbReference type="InterPro" id="IPR020471">
    <property type="entry name" value="AKR"/>
</dbReference>
<feature type="domain" description="NADP-dependent oxidoreductase" evidence="2">
    <location>
        <begin position="20"/>
        <end position="320"/>
    </location>
</feature>
<dbReference type="InterPro" id="IPR023210">
    <property type="entry name" value="NADP_OxRdtase_dom"/>
</dbReference>
<dbReference type="InterPro" id="IPR050791">
    <property type="entry name" value="Aldo-Keto_reductase"/>
</dbReference>
<sequence>MEAVSVVQLDNSNIKPAIPRIGLGTSGLSSVYGTSKDEKSIKLLNRAIDLGCTLWDTADIYGGGHNEKLLSQVLQTRRSEVFLCSKFGIGFRPHESKGRFDYSRCLDNRNGRPGYIRKAVKDSLERLGVDYIDLYYHHCMASDVAIEETIEAMAKLVKEGKIRYIGLSNYTAEAIRRAHKVHPITAVQVEYSACSTQIEYNEVLYTCRKLNITVVAYAPLGRGIMTGKFRSINDLEEGDLRRTIPRFATDYLPRNLELAQEFKTIAEKRGCTTSQLALAWVLAQEANLIVIPGTRKIKHLEENFAAANITLTEEELGKLRLLVDDANI</sequence>
<dbReference type="GO" id="GO:0016491">
    <property type="term" value="F:oxidoreductase activity"/>
    <property type="evidence" value="ECO:0007669"/>
    <property type="project" value="UniProtKB-KW"/>
</dbReference>
<name>A0A9W8HZV3_9FUNG</name>